<organism evidence="2 3">
    <name type="scientific">Neurospora intermedia</name>
    <dbReference type="NCBI Taxonomy" id="5142"/>
    <lineage>
        <taxon>Eukaryota</taxon>
        <taxon>Fungi</taxon>
        <taxon>Dikarya</taxon>
        <taxon>Ascomycota</taxon>
        <taxon>Pezizomycotina</taxon>
        <taxon>Sordariomycetes</taxon>
        <taxon>Sordariomycetidae</taxon>
        <taxon>Sordariales</taxon>
        <taxon>Sordariaceae</taxon>
        <taxon>Neurospora</taxon>
    </lineage>
</organism>
<feature type="compositionally biased region" description="Basic and acidic residues" evidence="1">
    <location>
        <begin position="1"/>
        <end position="14"/>
    </location>
</feature>
<dbReference type="EMBL" id="JAVLET010000011">
    <property type="protein sequence ID" value="KAL0466935.1"/>
    <property type="molecule type" value="Genomic_DNA"/>
</dbReference>
<feature type="compositionally biased region" description="Basic and acidic residues" evidence="1">
    <location>
        <begin position="43"/>
        <end position="53"/>
    </location>
</feature>
<name>A0ABR3D2K4_NEUIN</name>
<accession>A0ABR3D2K4</accession>
<sequence>MNDHQPRHSNDHPRLLRQSRRHRGSLQLQRTACASTVGEGDEAGDKRTVSMDD</sequence>
<dbReference type="Proteomes" id="UP001451303">
    <property type="component" value="Unassembled WGS sequence"/>
</dbReference>
<proteinExistence type="predicted"/>
<gene>
    <name evidence="2" type="ORF">QR685DRAFT_574996</name>
</gene>
<comment type="caution">
    <text evidence="2">The sequence shown here is derived from an EMBL/GenBank/DDBJ whole genome shotgun (WGS) entry which is preliminary data.</text>
</comment>
<evidence type="ECO:0000313" key="2">
    <source>
        <dbReference type="EMBL" id="KAL0466935.1"/>
    </source>
</evidence>
<reference evidence="2 3" key="1">
    <citation type="submission" date="2023-09" db="EMBL/GenBank/DDBJ databases">
        <title>Multi-omics analysis of a traditional fermented food reveals byproduct-associated fungal strains for waste-to-food upcycling.</title>
        <authorList>
            <consortium name="Lawrence Berkeley National Laboratory"/>
            <person name="Rekdal V.M."/>
            <person name="Villalobos-Escobedo J.M."/>
            <person name="Rodriguez-Valeron N."/>
            <person name="Garcia M.O."/>
            <person name="Vasquez D.P."/>
            <person name="Damayanti I."/>
            <person name="Sorensen P.M."/>
            <person name="Baidoo E.E."/>
            <person name="De Carvalho A.C."/>
            <person name="Riley R."/>
            <person name="Lipzen A."/>
            <person name="He G."/>
            <person name="Yan M."/>
            <person name="Haridas S."/>
            <person name="Daum C."/>
            <person name="Yoshinaga Y."/>
            <person name="Ng V."/>
            <person name="Grigoriev I.V."/>
            <person name="Munk R."/>
            <person name="Nuraida L."/>
            <person name="Wijaya C.H."/>
            <person name="Morales P.-C."/>
            <person name="Keasling J.D."/>
        </authorList>
    </citation>
    <scope>NUCLEOTIDE SEQUENCE [LARGE SCALE GENOMIC DNA]</scope>
    <source>
        <strain evidence="2 3">FGSC 2613</strain>
    </source>
</reference>
<evidence type="ECO:0000256" key="1">
    <source>
        <dbReference type="SAM" id="MobiDB-lite"/>
    </source>
</evidence>
<keyword evidence="3" id="KW-1185">Reference proteome</keyword>
<evidence type="ECO:0000313" key="3">
    <source>
        <dbReference type="Proteomes" id="UP001451303"/>
    </source>
</evidence>
<feature type="compositionally biased region" description="Basic residues" evidence="1">
    <location>
        <begin position="15"/>
        <end position="24"/>
    </location>
</feature>
<protein>
    <submittedName>
        <fullName evidence="2">Uncharacterized protein</fullName>
    </submittedName>
</protein>
<feature type="region of interest" description="Disordered" evidence="1">
    <location>
        <begin position="1"/>
        <end position="53"/>
    </location>
</feature>